<evidence type="ECO:0000256" key="3">
    <source>
        <dbReference type="ARBA" id="ARBA00010117"/>
    </source>
</evidence>
<dbReference type="InterPro" id="IPR003205">
    <property type="entry name" value="Cyt_c_oxidase_su8"/>
</dbReference>
<comment type="pathway">
    <text evidence="2">Energy metabolism; oxidative phosphorylation.</text>
</comment>
<evidence type="ECO:0000313" key="10">
    <source>
        <dbReference type="EMBL" id="CAG9840482.1"/>
    </source>
</evidence>
<dbReference type="AlphaFoldDB" id="A0A9N9XI72"/>
<protein>
    <submittedName>
        <fullName evidence="10">Uncharacterized protein</fullName>
    </submittedName>
</protein>
<proteinExistence type="inferred from homology"/>
<evidence type="ECO:0000256" key="5">
    <source>
        <dbReference type="ARBA" id="ARBA00022792"/>
    </source>
</evidence>
<evidence type="ECO:0000313" key="11">
    <source>
        <dbReference type="Proteomes" id="UP001153709"/>
    </source>
</evidence>
<name>A0A9N9XI72_DIABA</name>
<organism evidence="10 11">
    <name type="scientific">Diabrotica balteata</name>
    <name type="common">Banded cucumber beetle</name>
    <dbReference type="NCBI Taxonomy" id="107213"/>
    <lineage>
        <taxon>Eukaryota</taxon>
        <taxon>Metazoa</taxon>
        <taxon>Ecdysozoa</taxon>
        <taxon>Arthropoda</taxon>
        <taxon>Hexapoda</taxon>
        <taxon>Insecta</taxon>
        <taxon>Pterygota</taxon>
        <taxon>Neoptera</taxon>
        <taxon>Endopterygota</taxon>
        <taxon>Coleoptera</taxon>
        <taxon>Polyphaga</taxon>
        <taxon>Cucujiformia</taxon>
        <taxon>Chrysomeloidea</taxon>
        <taxon>Chrysomelidae</taxon>
        <taxon>Galerucinae</taxon>
        <taxon>Diabroticina</taxon>
        <taxon>Diabroticites</taxon>
        <taxon>Diabrotica</taxon>
    </lineage>
</organism>
<keyword evidence="4 9" id="KW-0812">Transmembrane</keyword>
<keyword evidence="8 9" id="KW-0472">Membrane</keyword>
<accession>A0A9N9XI72</accession>
<sequence length="69" mass="7307">MFAASATRIAVRVQQLQQIRNMSAISGPPQVKISAAEKLAHGIALTVGIVTVPAWVLVNIKHYRGGAAE</sequence>
<dbReference type="OrthoDB" id="6093252at2759"/>
<dbReference type="Gene3D" id="4.10.81.10">
    <property type="entry name" value="Cytochrome c oxidase, subunit 8"/>
    <property type="match status" value="1"/>
</dbReference>
<dbReference type="InterPro" id="IPR036548">
    <property type="entry name" value="Cyt_c_oxidase_su8_sf"/>
</dbReference>
<dbReference type="GO" id="GO:0005743">
    <property type="term" value="C:mitochondrial inner membrane"/>
    <property type="evidence" value="ECO:0007669"/>
    <property type="project" value="UniProtKB-SubCell"/>
</dbReference>
<evidence type="ECO:0000256" key="6">
    <source>
        <dbReference type="ARBA" id="ARBA00022989"/>
    </source>
</evidence>
<dbReference type="Pfam" id="PF02285">
    <property type="entry name" value="COX8"/>
    <property type="match status" value="1"/>
</dbReference>
<evidence type="ECO:0000256" key="8">
    <source>
        <dbReference type="ARBA" id="ARBA00023136"/>
    </source>
</evidence>
<dbReference type="GO" id="GO:0045277">
    <property type="term" value="C:respiratory chain complex IV"/>
    <property type="evidence" value="ECO:0007669"/>
    <property type="project" value="InterPro"/>
</dbReference>
<keyword evidence="6 9" id="KW-1133">Transmembrane helix</keyword>
<keyword evidence="7" id="KW-0496">Mitochondrion</keyword>
<comment type="subcellular location">
    <subcellularLocation>
        <location evidence="1">Mitochondrion inner membrane</location>
        <topology evidence="1">Single-pass membrane protein</topology>
    </subcellularLocation>
</comment>
<dbReference type="Proteomes" id="UP001153709">
    <property type="component" value="Chromosome 9"/>
</dbReference>
<dbReference type="PANTHER" id="PTHR16717">
    <property type="entry name" value="CYTOCHROME C OXIDASE POLYPEPTIDE VIII"/>
    <property type="match status" value="1"/>
</dbReference>
<evidence type="ECO:0000256" key="7">
    <source>
        <dbReference type="ARBA" id="ARBA00023128"/>
    </source>
</evidence>
<evidence type="ECO:0000256" key="4">
    <source>
        <dbReference type="ARBA" id="ARBA00022692"/>
    </source>
</evidence>
<keyword evidence="5" id="KW-0999">Mitochondrion inner membrane</keyword>
<gene>
    <name evidence="10" type="ORF">DIABBA_LOCUS13122</name>
</gene>
<reference evidence="10" key="1">
    <citation type="submission" date="2022-01" db="EMBL/GenBank/DDBJ databases">
        <authorList>
            <person name="King R."/>
        </authorList>
    </citation>
    <scope>NUCLEOTIDE SEQUENCE</scope>
</reference>
<dbReference type="PANTHER" id="PTHR16717:SF5">
    <property type="entry name" value="CYTOCHROME C OXIDASE SUBUNIT 8, ISOFORM A"/>
    <property type="match status" value="1"/>
</dbReference>
<comment type="similarity">
    <text evidence="3">Belongs to the cytochrome c oxidase VIII family.</text>
</comment>
<evidence type="ECO:0000256" key="2">
    <source>
        <dbReference type="ARBA" id="ARBA00004673"/>
    </source>
</evidence>
<dbReference type="GO" id="GO:0006123">
    <property type="term" value="P:mitochondrial electron transport, cytochrome c to oxygen"/>
    <property type="evidence" value="ECO:0007669"/>
    <property type="project" value="InterPro"/>
</dbReference>
<keyword evidence="11" id="KW-1185">Reference proteome</keyword>
<evidence type="ECO:0000256" key="1">
    <source>
        <dbReference type="ARBA" id="ARBA00004434"/>
    </source>
</evidence>
<dbReference type="EMBL" id="OU898284">
    <property type="protein sequence ID" value="CAG9840482.1"/>
    <property type="molecule type" value="Genomic_DNA"/>
</dbReference>
<feature type="transmembrane region" description="Helical" evidence="9">
    <location>
        <begin position="39"/>
        <end position="58"/>
    </location>
</feature>
<evidence type="ECO:0000256" key="9">
    <source>
        <dbReference type="SAM" id="Phobius"/>
    </source>
</evidence>